<dbReference type="SUPFAM" id="SSF53448">
    <property type="entry name" value="Nucleotide-diphospho-sugar transferases"/>
    <property type="match status" value="1"/>
</dbReference>
<dbReference type="PANTHER" id="PTHR33604">
    <property type="entry name" value="OSJNBA0004B13.7 PROTEIN"/>
    <property type="match status" value="1"/>
</dbReference>
<keyword evidence="1" id="KW-0472">Membrane</keyword>
<dbReference type="AlphaFoldDB" id="A0A2I0IBM0"/>
<accession>A0A2I0IBM0</accession>
<keyword evidence="1" id="KW-0812">Transmembrane</keyword>
<feature type="transmembrane region" description="Helical" evidence="1">
    <location>
        <begin position="98"/>
        <end position="117"/>
    </location>
</feature>
<dbReference type="Gene3D" id="3.90.550.10">
    <property type="entry name" value="Spore Coat Polysaccharide Biosynthesis Protein SpsA, Chain A"/>
    <property type="match status" value="1"/>
</dbReference>
<dbReference type="InterPro" id="IPR029044">
    <property type="entry name" value="Nucleotide-diphossugar_trans"/>
</dbReference>
<evidence type="ECO:0000313" key="3">
    <source>
        <dbReference type="Proteomes" id="UP000233551"/>
    </source>
</evidence>
<organism evidence="2 3">
    <name type="scientific">Punica granatum</name>
    <name type="common">Pomegranate</name>
    <dbReference type="NCBI Taxonomy" id="22663"/>
    <lineage>
        <taxon>Eukaryota</taxon>
        <taxon>Viridiplantae</taxon>
        <taxon>Streptophyta</taxon>
        <taxon>Embryophyta</taxon>
        <taxon>Tracheophyta</taxon>
        <taxon>Spermatophyta</taxon>
        <taxon>Magnoliopsida</taxon>
        <taxon>eudicotyledons</taxon>
        <taxon>Gunneridae</taxon>
        <taxon>Pentapetalae</taxon>
        <taxon>rosids</taxon>
        <taxon>malvids</taxon>
        <taxon>Myrtales</taxon>
        <taxon>Lythraceae</taxon>
        <taxon>Punica</taxon>
    </lineage>
</organism>
<dbReference type="CDD" id="cd00761">
    <property type="entry name" value="Glyco_tranf_GTA_type"/>
    <property type="match status" value="1"/>
</dbReference>
<keyword evidence="3" id="KW-1185">Reference proteome</keyword>
<dbReference type="STRING" id="22663.A0A2I0IBM0"/>
<sequence>MEAIAKQYGGKNWEASNLQSRSREAGRFRCTCNCLRGDRPGETASVHAGSSLCHPISFPASLSVDLQEPPWPTRRFLSEAPQTVPIVRVSMTPKRRTLPLLLLLLLSVVAVFFYAHLNTTSIPVPARRNPTSDVALGSSPRGLSFSLIIKVLAFNRLDSLSRCLRSLAAADYLSDTVHLHVYVDHFSLDDKSSTTDQDLDNSRRILDFVDGFKWGFGDKLVHSRTRNAGLQAQWLEAWWPSSDDEFAFVVEDDLEVSPVYYKFVRAVILNYYYNASNFSPSIYGVTLQRARFVPGKHGNKIKLDDGTRVFLYQLVGTWGQILFPRPWKEFRRWYDEHKAKGIKPLIDGMVTTGWYKRLGEKIWTPWFIKFIHSRGYFNIYTNFIHERALSVSHRDAGVNYAKTAGPDSQLLDDKSIDFNNLGLQPLGNLKWYDFCFQEVFTGRVIRSSHDLASLLPSVQRNQTIILTNLFQISESVTRNLLCHFAKLNIRNYILMGPQSDFLVDLARRGHPMIDVDKFLGNVGVRNLIVSRDSGEELIKDILVKAYVLKKCMELKYNILMVDGNMVFDNVNLLFQSADLSSDLTYGKNLGYLFLRFSSSAQKHWADVFIQEAQAAVSSLRKKIPLHGENGRVLDMVVEALERKRARIRRVEDGSFAVNIANSNMELSSITVRNKVLYWPNDASSELIERQLAGAGMWSLDSDSSCSAVVCHQS</sequence>
<proteinExistence type="predicted"/>
<protein>
    <submittedName>
        <fullName evidence="2">Uncharacterized protein</fullName>
    </submittedName>
</protein>
<dbReference type="PANTHER" id="PTHR33604:SF3">
    <property type="entry name" value="OSJNBA0004B13.7 PROTEIN"/>
    <property type="match status" value="1"/>
</dbReference>
<reference evidence="2 3" key="1">
    <citation type="submission" date="2017-11" db="EMBL/GenBank/DDBJ databases">
        <title>De-novo sequencing of pomegranate (Punica granatum L.) genome.</title>
        <authorList>
            <person name="Akparov Z."/>
            <person name="Amiraslanov A."/>
            <person name="Hajiyeva S."/>
            <person name="Abbasov M."/>
            <person name="Kaur K."/>
            <person name="Hamwieh A."/>
            <person name="Solovyev V."/>
            <person name="Salamov A."/>
            <person name="Braich B."/>
            <person name="Kosarev P."/>
            <person name="Mahmoud A."/>
            <person name="Hajiyev E."/>
            <person name="Babayeva S."/>
            <person name="Izzatullayeva V."/>
            <person name="Mammadov A."/>
            <person name="Mammadov A."/>
            <person name="Sharifova S."/>
            <person name="Ojaghi J."/>
            <person name="Eynullazada K."/>
            <person name="Bayramov B."/>
            <person name="Abdulazimova A."/>
            <person name="Shahmuradov I."/>
        </authorList>
    </citation>
    <scope>NUCLEOTIDE SEQUENCE [LARGE SCALE GENOMIC DNA]</scope>
    <source>
        <strain evidence="3">cv. AG2017</strain>
        <tissue evidence="2">Leaf</tissue>
    </source>
</reference>
<dbReference type="Proteomes" id="UP000233551">
    <property type="component" value="Unassembled WGS sequence"/>
</dbReference>
<gene>
    <name evidence="2" type="ORF">CRG98_038419</name>
</gene>
<evidence type="ECO:0000256" key="1">
    <source>
        <dbReference type="SAM" id="Phobius"/>
    </source>
</evidence>
<comment type="caution">
    <text evidence="2">The sequence shown here is derived from an EMBL/GenBank/DDBJ whole genome shotgun (WGS) entry which is preliminary data.</text>
</comment>
<evidence type="ECO:0000313" key="2">
    <source>
        <dbReference type="EMBL" id="PKI41203.1"/>
    </source>
</evidence>
<dbReference type="EMBL" id="PGOL01003445">
    <property type="protein sequence ID" value="PKI41203.1"/>
    <property type="molecule type" value="Genomic_DNA"/>
</dbReference>
<name>A0A2I0IBM0_PUNGR</name>
<keyword evidence="1" id="KW-1133">Transmembrane helix</keyword>